<evidence type="ECO:0000259" key="1">
    <source>
        <dbReference type="Pfam" id="PF00005"/>
    </source>
</evidence>
<dbReference type="PANTHER" id="PTHR19229:SF271">
    <property type="entry name" value="ABC TRANSPORTER CED-7"/>
    <property type="match status" value="1"/>
</dbReference>
<dbReference type="PANTHER" id="PTHR19229">
    <property type="entry name" value="ATP-BINDING CASSETTE TRANSPORTER SUBFAMILY A ABCA"/>
    <property type="match status" value="1"/>
</dbReference>
<dbReference type="GO" id="GO:0005319">
    <property type="term" value="F:lipid transporter activity"/>
    <property type="evidence" value="ECO:0007669"/>
    <property type="project" value="TreeGrafter"/>
</dbReference>
<accession>A0A914HHL8</accession>
<dbReference type="GO" id="GO:0005524">
    <property type="term" value="F:ATP binding"/>
    <property type="evidence" value="ECO:0007669"/>
    <property type="project" value="InterPro"/>
</dbReference>
<dbReference type="InterPro" id="IPR026082">
    <property type="entry name" value="ABCA"/>
</dbReference>
<protein>
    <submittedName>
        <fullName evidence="3">ATPase AAA-type core domain-containing protein</fullName>
    </submittedName>
</protein>
<evidence type="ECO:0000313" key="2">
    <source>
        <dbReference type="Proteomes" id="UP000887572"/>
    </source>
</evidence>
<dbReference type="GO" id="GO:0016887">
    <property type="term" value="F:ATP hydrolysis activity"/>
    <property type="evidence" value="ECO:0007669"/>
    <property type="project" value="InterPro"/>
</dbReference>
<keyword evidence="2" id="KW-1185">Reference proteome</keyword>
<feature type="domain" description="ABC transporter" evidence="1">
    <location>
        <begin position="6"/>
        <end position="40"/>
    </location>
</feature>
<dbReference type="WBParaSite" id="Gr19_v10_g17585.t1">
    <property type="protein sequence ID" value="Gr19_v10_g17585.t1"/>
    <property type="gene ID" value="Gr19_v10_g17585"/>
</dbReference>
<name>A0A914HHL8_GLORO</name>
<reference evidence="3" key="1">
    <citation type="submission" date="2022-11" db="UniProtKB">
        <authorList>
            <consortium name="WormBaseParasite"/>
        </authorList>
    </citation>
    <scope>IDENTIFICATION</scope>
</reference>
<evidence type="ECO:0000313" key="3">
    <source>
        <dbReference type="WBParaSite" id="Gr19_v10_g17585.t1"/>
    </source>
</evidence>
<dbReference type="SUPFAM" id="SSF52540">
    <property type="entry name" value="P-loop containing nucleoside triphosphate hydrolases"/>
    <property type="match status" value="1"/>
</dbReference>
<dbReference type="GO" id="GO:0016020">
    <property type="term" value="C:membrane"/>
    <property type="evidence" value="ECO:0007669"/>
    <property type="project" value="InterPro"/>
</dbReference>
<organism evidence="2 3">
    <name type="scientific">Globodera rostochiensis</name>
    <name type="common">Golden nematode worm</name>
    <name type="synonym">Heterodera rostochiensis</name>
    <dbReference type="NCBI Taxonomy" id="31243"/>
    <lineage>
        <taxon>Eukaryota</taxon>
        <taxon>Metazoa</taxon>
        <taxon>Ecdysozoa</taxon>
        <taxon>Nematoda</taxon>
        <taxon>Chromadorea</taxon>
        <taxon>Rhabditida</taxon>
        <taxon>Tylenchina</taxon>
        <taxon>Tylenchomorpha</taxon>
        <taxon>Tylenchoidea</taxon>
        <taxon>Heteroderidae</taxon>
        <taxon>Heteroderinae</taxon>
        <taxon>Globodera</taxon>
    </lineage>
</organism>
<dbReference type="Gene3D" id="3.40.50.300">
    <property type="entry name" value="P-loop containing nucleotide triphosphate hydrolases"/>
    <property type="match status" value="1"/>
</dbReference>
<dbReference type="Proteomes" id="UP000887572">
    <property type="component" value="Unplaced"/>
</dbReference>
<dbReference type="InterPro" id="IPR003439">
    <property type="entry name" value="ABC_transporter-like_ATP-bd"/>
</dbReference>
<dbReference type="InterPro" id="IPR027417">
    <property type="entry name" value="P-loop_NTPase"/>
</dbReference>
<sequence length="248" mass="28507">MDDQADKLIRDNSGGQRRRISLGLALLARSNFIILDEPTARMDPSTRHSIWKLIREIRQQNIAILLTSHSMDECEALCNRIAFINKGKLIGIGSSQHLKTRYGQYYKLTITVSNPNDRVFKFLKKCVFKKFEGKATVDLPSGNVYEWELPKRDTVCWSKVYRDVQTFADEYPENAILPADSDLPKIVDFSLTQNSLERVFLHLSRLHEAEWGESKDLNFLYEQCSGEQSTSKTTTTKKGGDEYGRNKY</sequence>
<dbReference type="GO" id="GO:0140359">
    <property type="term" value="F:ABC-type transporter activity"/>
    <property type="evidence" value="ECO:0007669"/>
    <property type="project" value="InterPro"/>
</dbReference>
<dbReference type="Pfam" id="PF00005">
    <property type="entry name" value="ABC_tran"/>
    <property type="match status" value="1"/>
</dbReference>
<dbReference type="AlphaFoldDB" id="A0A914HHL8"/>
<proteinExistence type="predicted"/>